<keyword evidence="2" id="KW-1185">Reference proteome</keyword>
<dbReference type="InParanoid" id="A0A061F1F9"/>
<dbReference type="AlphaFoldDB" id="A0A061F1F9"/>
<proteinExistence type="predicted"/>
<protein>
    <submittedName>
        <fullName evidence="1">Uncharacterized protein</fullName>
    </submittedName>
</protein>
<reference evidence="1 2" key="1">
    <citation type="journal article" date="2013" name="Genome Biol.">
        <title>The genome sequence of the most widely cultivated cacao type and its use to identify candidate genes regulating pod color.</title>
        <authorList>
            <person name="Motamayor J.C."/>
            <person name="Mockaitis K."/>
            <person name="Schmutz J."/>
            <person name="Haiminen N."/>
            <person name="Iii D.L."/>
            <person name="Cornejo O."/>
            <person name="Findley S.D."/>
            <person name="Zheng P."/>
            <person name="Utro F."/>
            <person name="Royaert S."/>
            <person name="Saski C."/>
            <person name="Jenkins J."/>
            <person name="Podicheti R."/>
            <person name="Zhao M."/>
            <person name="Scheffler B.E."/>
            <person name="Stack J.C."/>
            <person name="Feltus F.A."/>
            <person name="Mustiga G.M."/>
            <person name="Amores F."/>
            <person name="Phillips W."/>
            <person name="Marelli J.P."/>
            <person name="May G.D."/>
            <person name="Shapiro H."/>
            <person name="Ma J."/>
            <person name="Bustamante C.D."/>
            <person name="Schnell R.J."/>
            <person name="Main D."/>
            <person name="Gilbert D."/>
            <person name="Parida L."/>
            <person name="Kuhn D.N."/>
        </authorList>
    </citation>
    <scope>NUCLEOTIDE SEQUENCE [LARGE SCALE GENOMIC DNA]</scope>
    <source>
        <strain evidence="2">cv. Matina 1-6</strain>
    </source>
</reference>
<sequence>MISMVVRFELKMLGNVPLLCFSTSTKFVGGVLSFALTHTCFALKTVPGPLFSPCELWFLNKESQKPFGTLATVTIVDYESEGDMMATEPCTREKQAIICPVGDNS</sequence>
<evidence type="ECO:0000313" key="2">
    <source>
        <dbReference type="Proteomes" id="UP000026915"/>
    </source>
</evidence>
<accession>A0A061F1F9</accession>
<dbReference type="Proteomes" id="UP000026915">
    <property type="component" value="Chromosome 5"/>
</dbReference>
<gene>
    <name evidence="1" type="ORF">TCM_026178</name>
</gene>
<dbReference type="EMBL" id="CM001883">
    <property type="protein sequence ID" value="EOY10891.1"/>
    <property type="molecule type" value="Genomic_DNA"/>
</dbReference>
<dbReference type="HOGENOM" id="CLU_2241530_0_0_1"/>
<organism evidence="1 2">
    <name type="scientific">Theobroma cacao</name>
    <name type="common">Cacao</name>
    <name type="synonym">Cocoa</name>
    <dbReference type="NCBI Taxonomy" id="3641"/>
    <lineage>
        <taxon>Eukaryota</taxon>
        <taxon>Viridiplantae</taxon>
        <taxon>Streptophyta</taxon>
        <taxon>Embryophyta</taxon>
        <taxon>Tracheophyta</taxon>
        <taxon>Spermatophyta</taxon>
        <taxon>Magnoliopsida</taxon>
        <taxon>eudicotyledons</taxon>
        <taxon>Gunneridae</taxon>
        <taxon>Pentapetalae</taxon>
        <taxon>rosids</taxon>
        <taxon>malvids</taxon>
        <taxon>Malvales</taxon>
        <taxon>Malvaceae</taxon>
        <taxon>Byttnerioideae</taxon>
        <taxon>Theobroma</taxon>
    </lineage>
</organism>
<evidence type="ECO:0000313" key="1">
    <source>
        <dbReference type="EMBL" id="EOY10891.1"/>
    </source>
</evidence>
<dbReference type="Gramene" id="EOY10891">
    <property type="protein sequence ID" value="EOY10891"/>
    <property type="gene ID" value="TCM_026178"/>
</dbReference>
<name>A0A061F1F9_THECC</name>